<evidence type="ECO:0000256" key="1">
    <source>
        <dbReference type="ARBA" id="ARBA00023015"/>
    </source>
</evidence>
<dbReference type="PROSITE" id="PS50995">
    <property type="entry name" value="HTH_MARR_2"/>
    <property type="match status" value="1"/>
</dbReference>
<dbReference type="PANTHER" id="PTHR42756">
    <property type="entry name" value="TRANSCRIPTIONAL REGULATOR, MARR"/>
    <property type="match status" value="1"/>
</dbReference>
<evidence type="ECO:0000313" key="6">
    <source>
        <dbReference type="Proteomes" id="UP000310263"/>
    </source>
</evidence>
<evidence type="ECO:0000256" key="3">
    <source>
        <dbReference type="ARBA" id="ARBA00023163"/>
    </source>
</evidence>
<evidence type="ECO:0000256" key="2">
    <source>
        <dbReference type="ARBA" id="ARBA00023125"/>
    </source>
</evidence>
<keyword evidence="3" id="KW-0804">Transcription</keyword>
<keyword evidence="1" id="KW-0805">Transcription regulation</keyword>
<feature type="domain" description="HTH marR-type" evidence="4">
    <location>
        <begin position="1"/>
        <end position="137"/>
    </location>
</feature>
<dbReference type="EMBL" id="SRYE01000005">
    <property type="protein sequence ID" value="TGY61286.1"/>
    <property type="molecule type" value="Genomic_DNA"/>
</dbReference>
<dbReference type="SMART" id="SM00347">
    <property type="entry name" value="HTH_MARR"/>
    <property type="match status" value="1"/>
</dbReference>
<dbReference type="RefSeq" id="WP_136013008.1">
    <property type="nucleotide sequence ID" value="NZ_SRYE01000005.1"/>
</dbReference>
<dbReference type="SUPFAM" id="SSF46785">
    <property type="entry name" value="Winged helix' DNA-binding domain"/>
    <property type="match status" value="1"/>
</dbReference>
<dbReference type="Pfam" id="PF01047">
    <property type="entry name" value="MarR"/>
    <property type="match status" value="1"/>
</dbReference>
<protein>
    <submittedName>
        <fullName evidence="5">MarR family transcriptional regulator</fullName>
    </submittedName>
</protein>
<dbReference type="PRINTS" id="PR00598">
    <property type="entry name" value="HTHMARR"/>
</dbReference>
<sequence>MGDLSSRNELVAAILGDIKSLGHTLYFHHRGVSGQPQILCELYDHGGQLTQRDLGERFQITPGSLSEVLTRMEHGELICRTRDPEDSRKLIVKLTERGAHAAAEEIKKRDAFGAWCLSCLSDQEQRELRDLLDRVRAHWNDVEAKESDD</sequence>
<dbReference type="OrthoDB" id="3186444at2"/>
<dbReference type="Gene3D" id="1.10.10.10">
    <property type="entry name" value="Winged helix-like DNA-binding domain superfamily/Winged helix DNA-binding domain"/>
    <property type="match status" value="1"/>
</dbReference>
<dbReference type="PANTHER" id="PTHR42756:SF1">
    <property type="entry name" value="TRANSCRIPTIONAL REPRESSOR OF EMRAB OPERON"/>
    <property type="match status" value="1"/>
</dbReference>
<accession>A0A4S2EXR7</accession>
<evidence type="ECO:0000259" key="4">
    <source>
        <dbReference type="PROSITE" id="PS50995"/>
    </source>
</evidence>
<dbReference type="AlphaFoldDB" id="A0A4S2EXR7"/>
<dbReference type="InterPro" id="IPR000835">
    <property type="entry name" value="HTH_MarR-typ"/>
</dbReference>
<dbReference type="InterPro" id="IPR036388">
    <property type="entry name" value="WH-like_DNA-bd_sf"/>
</dbReference>
<keyword evidence="2" id="KW-0238">DNA-binding</keyword>
<dbReference type="Proteomes" id="UP000310263">
    <property type="component" value="Unassembled WGS sequence"/>
</dbReference>
<reference evidence="5 6" key="1">
    <citation type="submission" date="2019-04" db="EMBL/GenBank/DDBJ databases">
        <title>Microbes associate with the intestines of laboratory mice.</title>
        <authorList>
            <person name="Navarre W."/>
            <person name="Wong E."/>
            <person name="Huang K."/>
            <person name="Tropini C."/>
            <person name="Ng K."/>
            <person name="Yu B."/>
        </authorList>
    </citation>
    <scope>NUCLEOTIDE SEQUENCE [LARGE SCALE GENOMIC DNA]</scope>
    <source>
        <strain evidence="5 6">NM07_P-09</strain>
    </source>
</reference>
<dbReference type="GO" id="GO:0003677">
    <property type="term" value="F:DNA binding"/>
    <property type="evidence" value="ECO:0007669"/>
    <property type="project" value="UniProtKB-KW"/>
</dbReference>
<keyword evidence="6" id="KW-1185">Reference proteome</keyword>
<gene>
    <name evidence="5" type="ORF">E5334_07660</name>
</gene>
<comment type="caution">
    <text evidence="5">The sequence shown here is derived from an EMBL/GenBank/DDBJ whole genome shotgun (WGS) entry which is preliminary data.</text>
</comment>
<name>A0A4S2EXR7_9ACTN</name>
<evidence type="ECO:0000313" key="5">
    <source>
        <dbReference type="EMBL" id="TGY61286.1"/>
    </source>
</evidence>
<dbReference type="InterPro" id="IPR036390">
    <property type="entry name" value="WH_DNA-bd_sf"/>
</dbReference>
<proteinExistence type="predicted"/>
<organism evidence="5 6">
    <name type="scientific">Muricaecibacterium torontonense</name>
    <dbReference type="NCBI Taxonomy" id="3032871"/>
    <lineage>
        <taxon>Bacteria</taxon>
        <taxon>Bacillati</taxon>
        <taxon>Actinomycetota</taxon>
        <taxon>Coriobacteriia</taxon>
        <taxon>Coriobacteriales</taxon>
        <taxon>Atopobiaceae</taxon>
        <taxon>Muricaecibacterium</taxon>
    </lineage>
</organism>
<dbReference type="GO" id="GO:0003700">
    <property type="term" value="F:DNA-binding transcription factor activity"/>
    <property type="evidence" value="ECO:0007669"/>
    <property type="project" value="InterPro"/>
</dbReference>